<dbReference type="PROSITE" id="PS00211">
    <property type="entry name" value="ABC_TRANSPORTER_1"/>
    <property type="match status" value="2"/>
</dbReference>
<dbReference type="CDD" id="cd03250">
    <property type="entry name" value="ABCC_MRP_domain1"/>
    <property type="match status" value="1"/>
</dbReference>
<dbReference type="Pfam" id="PF00005">
    <property type="entry name" value="ABC_tran"/>
    <property type="match status" value="2"/>
</dbReference>
<evidence type="ECO:0000256" key="5">
    <source>
        <dbReference type="ARBA" id="ARBA00022737"/>
    </source>
</evidence>
<dbReference type="CDD" id="cd03244">
    <property type="entry name" value="ABCC_MRP_domain2"/>
    <property type="match status" value="1"/>
</dbReference>
<dbReference type="InterPro" id="IPR003439">
    <property type="entry name" value="ABC_transporter-like_ATP-bd"/>
</dbReference>
<feature type="domain" description="ABC transporter" evidence="11">
    <location>
        <begin position="978"/>
        <end position="1212"/>
    </location>
</feature>
<dbReference type="AlphaFoldDB" id="A0A1B6J7F5"/>
<feature type="transmembrane region" description="Helical" evidence="10">
    <location>
        <begin position="258"/>
        <end position="284"/>
    </location>
</feature>
<dbReference type="InterPro" id="IPR011527">
    <property type="entry name" value="ABC1_TM_dom"/>
</dbReference>
<feature type="transmembrane region" description="Helical" evidence="10">
    <location>
        <begin position="73"/>
        <end position="90"/>
    </location>
</feature>
<name>A0A1B6J7F5_9HEMI</name>
<feature type="transmembrane region" description="Helical" evidence="10">
    <location>
        <begin position="173"/>
        <end position="191"/>
    </location>
</feature>
<evidence type="ECO:0000256" key="6">
    <source>
        <dbReference type="ARBA" id="ARBA00022741"/>
    </source>
</evidence>
<evidence type="ECO:0000256" key="4">
    <source>
        <dbReference type="ARBA" id="ARBA00022692"/>
    </source>
</evidence>
<keyword evidence="5" id="KW-0677">Repeat</keyword>
<feature type="non-terminal residue" evidence="13">
    <location>
        <position position="1"/>
    </location>
</feature>
<dbReference type="GO" id="GO:0016887">
    <property type="term" value="F:ATP hydrolysis activity"/>
    <property type="evidence" value="ECO:0007669"/>
    <property type="project" value="InterPro"/>
</dbReference>
<dbReference type="PANTHER" id="PTHR24223">
    <property type="entry name" value="ATP-BINDING CASSETTE SUB-FAMILY C"/>
    <property type="match status" value="1"/>
</dbReference>
<dbReference type="SUPFAM" id="SSF90123">
    <property type="entry name" value="ABC transporter transmembrane region"/>
    <property type="match status" value="2"/>
</dbReference>
<feature type="transmembrane region" description="Helical" evidence="10">
    <location>
        <begin position="644"/>
        <end position="668"/>
    </location>
</feature>
<keyword evidence="4 10" id="KW-0812">Transmembrane</keyword>
<dbReference type="PANTHER" id="PTHR24223:SF456">
    <property type="entry name" value="MULTIDRUG RESISTANCE-ASSOCIATED PROTEIN LETHAL(2)03659"/>
    <property type="match status" value="1"/>
</dbReference>
<keyword evidence="3" id="KW-0813">Transport</keyword>
<evidence type="ECO:0000256" key="1">
    <source>
        <dbReference type="ARBA" id="ARBA00004141"/>
    </source>
</evidence>
<dbReference type="Pfam" id="PF00664">
    <property type="entry name" value="ABC_membrane"/>
    <property type="match status" value="2"/>
</dbReference>
<dbReference type="SMART" id="SM00382">
    <property type="entry name" value="AAA"/>
    <property type="match status" value="2"/>
</dbReference>
<dbReference type="InterPro" id="IPR017871">
    <property type="entry name" value="ABC_transporter-like_CS"/>
</dbReference>
<dbReference type="FunFam" id="1.20.1560.10:FF:000013">
    <property type="entry name" value="ABC transporter C family member 2"/>
    <property type="match status" value="1"/>
</dbReference>
<dbReference type="GO" id="GO:0140359">
    <property type="term" value="F:ABC-type transporter activity"/>
    <property type="evidence" value="ECO:0007669"/>
    <property type="project" value="InterPro"/>
</dbReference>
<accession>A0A1B6J7F5</accession>
<comment type="subcellular location">
    <subcellularLocation>
        <location evidence="1">Membrane</location>
        <topology evidence="1">Multi-pass membrane protein</topology>
    </subcellularLocation>
</comment>
<dbReference type="InterPro" id="IPR044746">
    <property type="entry name" value="ABCC_6TM_D1"/>
</dbReference>
<dbReference type="FunFam" id="1.20.1560.10:FF:000026">
    <property type="entry name" value="Multidrug resistance-associated protein lethal(2)03659"/>
    <property type="match status" value="1"/>
</dbReference>
<dbReference type="SUPFAM" id="SSF52540">
    <property type="entry name" value="P-loop containing nucleoside triphosphate hydrolases"/>
    <property type="match status" value="2"/>
</dbReference>
<evidence type="ECO:0000256" key="9">
    <source>
        <dbReference type="ARBA" id="ARBA00023136"/>
    </source>
</evidence>
<feature type="domain" description="ABC transporter" evidence="11">
    <location>
        <begin position="356"/>
        <end position="578"/>
    </location>
</feature>
<dbReference type="Gene3D" id="3.40.50.300">
    <property type="entry name" value="P-loop containing nucleotide triphosphate hydrolases"/>
    <property type="match status" value="2"/>
</dbReference>
<evidence type="ECO:0000256" key="3">
    <source>
        <dbReference type="ARBA" id="ARBA00022448"/>
    </source>
</evidence>
<keyword evidence="6" id="KW-0547">Nucleotide-binding</keyword>
<feature type="transmembrane region" description="Helical" evidence="10">
    <location>
        <begin position="700"/>
        <end position="721"/>
    </location>
</feature>
<protein>
    <submittedName>
        <fullName evidence="13">Uncharacterized protein</fullName>
    </submittedName>
</protein>
<feature type="transmembrane region" description="Helical" evidence="10">
    <location>
        <begin position="733"/>
        <end position="750"/>
    </location>
</feature>
<comment type="similarity">
    <text evidence="2">Belongs to the ABC transporter superfamily. ABCC family. Conjugate transporter (TC 3.A.1.208) subfamily.</text>
</comment>
<evidence type="ECO:0000313" key="13">
    <source>
        <dbReference type="EMBL" id="JAS95099.1"/>
    </source>
</evidence>
<sequence length="1238" mass="139526">QRQWEIEKERARRNREIPSFIRAIIAEFGIRFLAMSILQILKDIIFVVLNPYLLGRLLEYFTPTSTMSYSEALLIGLSLCITNCLVGLLYVHFMNLAVLFAVRVRASCIAVVYHKCLRLSQSALGSTSSGQIINLVSNDVARFEFVSFMLMPMISAPFMSIILTYFIYKVGGLASLVGVGVLLIILIIQFINANMTANYRIQVARQTDERVRLMDEIVLGIQVIKLYAWEKPFQIFIDYTRKLELNILRKVSYLRAAFMFFVVFSSRLTIFCVLLTFVLCGLQLEAVSIFVLMVYFSQLAGSITAFVTRGFAEIAECMVSIRRIQTFLLQEDYVPLSNSDKEMKTSGVEVEGEQAVLLTGVSAKWTSAGSMTLTDLNVDIRAGQLVAVIGTVGSGKSSLLNLFLGELTKNEGKMNINRTISYAAQEPWIFSSSVRQNILFREDYNSTRYKAVCKVCELEKDFELMPRGDKTLVGEKGAALSGGQKARINLARAIYKKADIYLLDDPLSAVDSHVGKLIFYNCIEEFLGDKTRILVTHQVQHLSKVNHLILMENGRILMQGTFKELRRSHYNFASVLATPEYEKSQFKFLSTEPILQRNTQRKSTRSEKSLSMAGDELIEFEEFENEREAEQMSKKPSLEVYREYLGAGVSSLYCLAVVALFVVTQILISSYDYWIAYWLHQEQDRLYQHSNTSLWPTTTYLAVLAVLLAGIFVIANVRGVAYYTACIRCSRGIHSQMFQAVIGTSLSFFHNNSSGRILNRFSRDLAVTDELLAKAVMDMGQAFGQVIGGLAIAVAINYWLTLPIIVLSGILLAARHFCLKASTNLKRIEAIARSPVYAHINASLQGLVTIRAHSAEKLLEQEQYRYLDSHTSVTHIFYYVMAFLSLAQEIVINIYVAICVFSFILFKTDSWGTDAGLIITQSLTIMNFLQWGMKMSAEVANQMTCIERSVEYMHLESEETDGDETLIPDPSWPQFGMIEMKKVFMRYDISEPYVLRNLNFLVLPQEKVGIVGRTGAGKSSLIAALFRLAPLEGSVIIDAVDTNTISLEALRSHISIIPQDPVLFSGTLRTNLDPFHRYSDPELYTVLHEIKLNENIKRSEMLHLDTQVTEGGGNFSVGQRQLVCLARAILRDNKILVLDEATANVDPQTDALIQSTIRHRFAHCTVLTVAHRLNTIIDSDRVLVMDAGSVVEFDHPHELLSHQDGLFFKLVQQTGPTKAKELAHIAQENFKNKNSFKE</sequence>
<evidence type="ECO:0000256" key="7">
    <source>
        <dbReference type="ARBA" id="ARBA00022840"/>
    </source>
</evidence>
<dbReference type="CDD" id="cd18580">
    <property type="entry name" value="ABC_6TM_ABCC_D2"/>
    <property type="match status" value="1"/>
</dbReference>
<dbReference type="InterPro" id="IPR044726">
    <property type="entry name" value="ABCC_6TM_D2"/>
</dbReference>
<feature type="transmembrane region" description="Helical" evidence="10">
    <location>
        <begin position="876"/>
        <end position="905"/>
    </location>
</feature>
<keyword evidence="9 10" id="KW-0472">Membrane</keyword>
<keyword evidence="8 10" id="KW-1133">Transmembrane helix</keyword>
<dbReference type="GO" id="GO:0016020">
    <property type="term" value="C:membrane"/>
    <property type="evidence" value="ECO:0007669"/>
    <property type="project" value="UniProtKB-SubCell"/>
</dbReference>
<dbReference type="FunFam" id="3.40.50.300:FF:000163">
    <property type="entry name" value="Multidrug resistance-associated protein member 4"/>
    <property type="match status" value="1"/>
</dbReference>
<evidence type="ECO:0000256" key="10">
    <source>
        <dbReference type="SAM" id="Phobius"/>
    </source>
</evidence>
<dbReference type="PROSITE" id="PS50893">
    <property type="entry name" value="ABC_TRANSPORTER_2"/>
    <property type="match status" value="2"/>
</dbReference>
<feature type="domain" description="ABC transmembrane type-1" evidence="12">
    <location>
        <begin position="655"/>
        <end position="944"/>
    </location>
</feature>
<gene>
    <name evidence="13" type="ORF">g.38432</name>
</gene>
<dbReference type="InterPro" id="IPR027417">
    <property type="entry name" value="P-loop_NTPase"/>
</dbReference>
<dbReference type="InterPro" id="IPR003593">
    <property type="entry name" value="AAA+_ATPase"/>
</dbReference>
<evidence type="ECO:0000256" key="8">
    <source>
        <dbReference type="ARBA" id="ARBA00022989"/>
    </source>
</evidence>
<dbReference type="PROSITE" id="PS50929">
    <property type="entry name" value="ABC_TM1F"/>
    <property type="match status" value="2"/>
</dbReference>
<dbReference type="FunFam" id="3.40.50.300:FF:000973">
    <property type="entry name" value="Multidrug resistance-associated protein 4"/>
    <property type="match status" value="1"/>
</dbReference>
<reference evidence="13" key="1">
    <citation type="submission" date="2015-11" db="EMBL/GenBank/DDBJ databases">
        <title>De novo transcriptome assembly of four potential Pierce s Disease insect vectors from Arizona vineyards.</title>
        <authorList>
            <person name="Tassone E.E."/>
        </authorList>
    </citation>
    <scope>NUCLEOTIDE SEQUENCE</scope>
</reference>
<dbReference type="GO" id="GO:0005524">
    <property type="term" value="F:ATP binding"/>
    <property type="evidence" value="ECO:0007669"/>
    <property type="project" value="UniProtKB-KW"/>
</dbReference>
<evidence type="ECO:0000259" key="11">
    <source>
        <dbReference type="PROSITE" id="PS50893"/>
    </source>
</evidence>
<organism evidence="13">
    <name type="scientific">Homalodisca liturata</name>
    <dbReference type="NCBI Taxonomy" id="320908"/>
    <lineage>
        <taxon>Eukaryota</taxon>
        <taxon>Metazoa</taxon>
        <taxon>Ecdysozoa</taxon>
        <taxon>Arthropoda</taxon>
        <taxon>Hexapoda</taxon>
        <taxon>Insecta</taxon>
        <taxon>Pterygota</taxon>
        <taxon>Neoptera</taxon>
        <taxon>Paraneoptera</taxon>
        <taxon>Hemiptera</taxon>
        <taxon>Auchenorrhyncha</taxon>
        <taxon>Membracoidea</taxon>
        <taxon>Cicadellidae</taxon>
        <taxon>Cicadellinae</taxon>
        <taxon>Proconiini</taxon>
        <taxon>Homalodisca</taxon>
    </lineage>
</organism>
<evidence type="ECO:0000256" key="2">
    <source>
        <dbReference type="ARBA" id="ARBA00009726"/>
    </source>
</evidence>
<dbReference type="InterPro" id="IPR050173">
    <property type="entry name" value="ABC_transporter_C-like"/>
</dbReference>
<evidence type="ECO:0000259" key="12">
    <source>
        <dbReference type="PROSITE" id="PS50929"/>
    </source>
</evidence>
<proteinExistence type="inferred from homology"/>
<feature type="domain" description="ABC transmembrane type-1" evidence="12">
    <location>
        <begin position="45"/>
        <end position="308"/>
    </location>
</feature>
<dbReference type="InterPro" id="IPR036640">
    <property type="entry name" value="ABC1_TM_sf"/>
</dbReference>
<dbReference type="EMBL" id="GECU01012607">
    <property type="protein sequence ID" value="JAS95099.1"/>
    <property type="molecule type" value="Transcribed_RNA"/>
</dbReference>
<dbReference type="Gene3D" id="1.20.1560.10">
    <property type="entry name" value="ABC transporter type 1, transmembrane domain"/>
    <property type="match status" value="2"/>
</dbReference>
<feature type="transmembrane region" description="Helical" evidence="10">
    <location>
        <begin position="290"/>
        <end position="312"/>
    </location>
</feature>
<keyword evidence="7" id="KW-0067">ATP-binding</keyword>
<feature type="transmembrane region" description="Helical" evidence="10">
    <location>
        <begin position="145"/>
        <end position="167"/>
    </location>
</feature>
<dbReference type="CDD" id="cd18579">
    <property type="entry name" value="ABC_6TM_ABCC_D1"/>
    <property type="match status" value="1"/>
</dbReference>
<feature type="transmembrane region" description="Helical" evidence="10">
    <location>
        <begin position="786"/>
        <end position="814"/>
    </location>
</feature>